<dbReference type="EMBL" id="JAIWYP010000009">
    <property type="protein sequence ID" value="KAH3769476.1"/>
    <property type="molecule type" value="Genomic_DNA"/>
</dbReference>
<evidence type="ECO:0000313" key="1">
    <source>
        <dbReference type="EMBL" id="KAH3769476.1"/>
    </source>
</evidence>
<sequence>MYRSYTGTLPAFTVAPPEHCRSSLGVCMGPGGATVTSQLNPVPSRFFMVPRWSFPVLPGDSRFMPEVLNILILSRWSPGSPQFITVVPSGALVHPGRAPVHPGSLTGAPPAS</sequence>
<protein>
    <submittedName>
        <fullName evidence="1">Uncharacterized protein</fullName>
    </submittedName>
</protein>
<reference evidence="1" key="1">
    <citation type="journal article" date="2019" name="bioRxiv">
        <title>The Genome of the Zebra Mussel, Dreissena polymorpha: A Resource for Invasive Species Research.</title>
        <authorList>
            <person name="McCartney M.A."/>
            <person name="Auch B."/>
            <person name="Kono T."/>
            <person name="Mallez S."/>
            <person name="Zhang Y."/>
            <person name="Obille A."/>
            <person name="Becker A."/>
            <person name="Abrahante J.E."/>
            <person name="Garbe J."/>
            <person name="Badalamenti J.P."/>
            <person name="Herman A."/>
            <person name="Mangelson H."/>
            <person name="Liachko I."/>
            <person name="Sullivan S."/>
            <person name="Sone E.D."/>
            <person name="Koren S."/>
            <person name="Silverstein K.A.T."/>
            <person name="Beckman K.B."/>
            <person name="Gohl D.M."/>
        </authorList>
    </citation>
    <scope>NUCLEOTIDE SEQUENCE</scope>
    <source>
        <strain evidence="1">Duluth1</strain>
        <tissue evidence="1">Whole animal</tissue>
    </source>
</reference>
<reference evidence="1" key="2">
    <citation type="submission" date="2020-11" db="EMBL/GenBank/DDBJ databases">
        <authorList>
            <person name="McCartney M.A."/>
            <person name="Auch B."/>
            <person name="Kono T."/>
            <person name="Mallez S."/>
            <person name="Becker A."/>
            <person name="Gohl D.M."/>
            <person name="Silverstein K.A.T."/>
            <person name="Koren S."/>
            <person name="Bechman K.B."/>
            <person name="Herman A."/>
            <person name="Abrahante J.E."/>
            <person name="Garbe J."/>
        </authorList>
    </citation>
    <scope>NUCLEOTIDE SEQUENCE</scope>
    <source>
        <strain evidence="1">Duluth1</strain>
        <tissue evidence="1">Whole animal</tissue>
    </source>
</reference>
<gene>
    <name evidence="1" type="ORF">DPMN_170744</name>
</gene>
<comment type="caution">
    <text evidence="1">The sequence shown here is derived from an EMBL/GenBank/DDBJ whole genome shotgun (WGS) entry which is preliminary data.</text>
</comment>
<keyword evidence="2" id="KW-1185">Reference proteome</keyword>
<evidence type="ECO:0000313" key="2">
    <source>
        <dbReference type="Proteomes" id="UP000828390"/>
    </source>
</evidence>
<dbReference type="AlphaFoldDB" id="A0A9D4IBT4"/>
<dbReference type="Proteomes" id="UP000828390">
    <property type="component" value="Unassembled WGS sequence"/>
</dbReference>
<proteinExistence type="predicted"/>
<name>A0A9D4IBT4_DREPO</name>
<accession>A0A9D4IBT4</accession>
<organism evidence="1 2">
    <name type="scientific">Dreissena polymorpha</name>
    <name type="common">Zebra mussel</name>
    <name type="synonym">Mytilus polymorpha</name>
    <dbReference type="NCBI Taxonomy" id="45954"/>
    <lineage>
        <taxon>Eukaryota</taxon>
        <taxon>Metazoa</taxon>
        <taxon>Spiralia</taxon>
        <taxon>Lophotrochozoa</taxon>
        <taxon>Mollusca</taxon>
        <taxon>Bivalvia</taxon>
        <taxon>Autobranchia</taxon>
        <taxon>Heteroconchia</taxon>
        <taxon>Euheterodonta</taxon>
        <taxon>Imparidentia</taxon>
        <taxon>Neoheterodontei</taxon>
        <taxon>Myida</taxon>
        <taxon>Dreissenoidea</taxon>
        <taxon>Dreissenidae</taxon>
        <taxon>Dreissena</taxon>
    </lineage>
</organism>